<dbReference type="GeneTree" id="ENSGT01150000286938"/>
<keyword evidence="3" id="KW-1280">Immunoglobulin</keyword>
<dbReference type="InterPro" id="IPR013783">
    <property type="entry name" value="Ig-like_fold"/>
</dbReference>
<evidence type="ECO:0000313" key="6">
    <source>
        <dbReference type="Ensembl" id="ENSLOCP00000001542.1"/>
    </source>
</evidence>
<accession>W5LZI5</accession>
<evidence type="ECO:0000313" key="7">
    <source>
        <dbReference type="Proteomes" id="UP000018468"/>
    </source>
</evidence>
<reference evidence="6" key="3">
    <citation type="submission" date="2025-09" db="UniProtKB">
        <authorList>
            <consortium name="Ensembl"/>
        </authorList>
    </citation>
    <scope>IDENTIFICATION</scope>
</reference>
<protein>
    <submittedName>
        <fullName evidence="6">Immunoglobulin heavy variable 9-2</fullName>
    </submittedName>
</protein>
<evidence type="ECO:0000256" key="1">
    <source>
        <dbReference type="ARBA" id="ARBA00022859"/>
    </source>
</evidence>
<dbReference type="InterPro" id="IPR036179">
    <property type="entry name" value="Ig-like_dom_sf"/>
</dbReference>
<evidence type="ECO:0000256" key="4">
    <source>
        <dbReference type="SAM" id="SignalP"/>
    </source>
</evidence>
<feature type="domain" description="Immunoglobulin V-set" evidence="5">
    <location>
        <begin position="36"/>
        <end position="111"/>
    </location>
</feature>
<keyword evidence="4" id="KW-0732">Signal</keyword>
<sequence length="134" mass="14879">MTVSAVVFFISCALACVQSAVVLTQPGPQLVAPGGKLTLTCTGSGYEFKDYWMSWIRQAPQKGLEWVASISSPSGNNKYYSTSVQGRFTISRDNNKSTVHLEMNSSLRDEHWATVMHRVSEAHHKPLPQAYLCR</sequence>
<keyword evidence="7" id="KW-1185">Reference proteome</keyword>
<keyword evidence="2" id="KW-1064">Adaptive immunity</keyword>
<feature type="signal peptide" evidence="4">
    <location>
        <begin position="1"/>
        <end position="19"/>
    </location>
</feature>
<dbReference type="HOGENOM" id="CLU_077975_5_2_1"/>
<dbReference type="FunFam" id="2.60.40.10:FF:002624">
    <property type="entry name" value="Uncharacterized protein"/>
    <property type="match status" value="1"/>
</dbReference>
<dbReference type="GO" id="GO:0003823">
    <property type="term" value="F:antigen binding"/>
    <property type="evidence" value="ECO:0000318"/>
    <property type="project" value="GO_Central"/>
</dbReference>
<evidence type="ECO:0000256" key="3">
    <source>
        <dbReference type="ARBA" id="ARBA00043265"/>
    </source>
</evidence>
<dbReference type="SUPFAM" id="SSF48726">
    <property type="entry name" value="Immunoglobulin"/>
    <property type="match status" value="1"/>
</dbReference>
<feature type="chain" id="PRO_5004865391" evidence="4">
    <location>
        <begin position="20"/>
        <end position="134"/>
    </location>
</feature>
<dbReference type="GO" id="GO:0019814">
    <property type="term" value="C:immunoglobulin complex"/>
    <property type="evidence" value="ECO:0007669"/>
    <property type="project" value="UniProtKB-KW"/>
</dbReference>
<dbReference type="STRING" id="7918.ENSLOCP00000001542"/>
<dbReference type="PANTHER" id="PTHR23266">
    <property type="entry name" value="IMMUNOGLOBULIN HEAVY CHAIN"/>
    <property type="match status" value="1"/>
</dbReference>
<evidence type="ECO:0000256" key="2">
    <source>
        <dbReference type="ARBA" id="ARBA00023130"/>
    </source>
</evidence>
<dbReference type="GO" id="GO:0005576">
    <property type="term" value="C:extracellular region"/>
    <property type="evidence" value="ECO:0007669"/>
    <property type="project" value="UniProtKB-ARBA"/>
</dbReference>
<dbReference type="Ensembl" id="ENSLOCT00000001547.1">
    <property type="protein sequence ID" value="ENSLOCP00000001542.1"/>
    <property type="gene ID" value="ENSLOCG00000001363.1"/>
</dbReference>
<dbReference type="InParanoid" id="W5LZI5"/>
<dbReference type="EMBL" id="AHAT01036825">
    <property type="status" value="NOT_ANNOTATED_CDS"/>
    <property type="molecule type" value="Genomic_DNA"/>
</dbReference>
<keyword evidence="1" id="KW-0391">Immunity</keyword>
<dbReference type="Pfam" id="PF07686">
    <property type="entry name" value="V-set"/>
    <property type="match status" value="1"/>
</dbReference>
<dbReference type="SMART" id="SM00406">
    <property type="entry name" value="IGv"/>
    <property type="match status" value="1"/>
</dbReference>
<dbReference type="eggNOG" id="ENOG502S5S3">
    <property type="taxonomic scope" value="Eukaryota"/>
</dbReference>
<reference evidence="6" key="2">
    <citation type="submission" date="2025-08" db="UniProtKB">
        <authorList>
            <consortium name="Ensembl"/>
        </authorList>
    </citation>
    <scope>IDENTIFICATION</scope>
</reference>
<dbReference type="GO" id="GO:0016064">
    <property type="term" value="P:immunoglobulin mediated immune response"/>
    <property type="evidence" value="ECO:0000318"/>
    <property type="project" value="GO_Central"/>
</dbReference>
<dbReference type="Gene3D" id="2.60.40.10">
    <property type="entry name" value="Immunoglobulins"/>
    <property type="match status" value="1"/>
</dbReference>
<evidence type="ECO:0000259" key="5">
    <source>
        <dbReference type="SMART" id="SM00406"/>
    </source>
</evidence>
<dbReference type="AlphaFoldDB" id="W5LZI5"/>
<dbReference type="InterPro" id="IPR050199">
    <property type="entry name" value="IgHV"/>
</dbReference>
<dbReference type="OMA" id="IAWHDSH"/>
<dbReference type="InterPro" id="IPR013106">
    <property type="entry name" value="Ig_V-set"/>
</dbReference>
<name>W5LZI5_LEPOC</name>
<dbReference type="Proteomes" id="UP000018468">
    <property type="component" value="Linkage group LG5"/>
</dbReference>
<reference evidence="7" key="1">
    <citation type="submission" date="2011-12" db="EMBL/GenBank/DDBJ databases">
        <title>The Draft Genome of Lepisosteus oculatus.</title>
        <authorList>
            <consortium name="The Broad Institute Genome Assembly &amp; Analysis Group"/>
            <consortium name="Computational R&amp;D Group"/>
            <consortium name="and Sequencing Platform"/>
            <person name="Di Palma F."/>
            <person name="Alfoldi J."/>
            <person name="Johnson J."/>
            <person name="Berlin A."/>
            <person name="Gnerre S."/>
            <person name="Jaffe D."/>
            <person name="MacCallum I."/>
            <person name="Young S."/>
            <person name="Walker B.J."/>
            <person name="Lander E.S."/>
            <person name="Lindblad-Toh K."/>
        </authorList>
    </citation>
    <scope>NUCLEOTIDE SEQUENCE [LARGE SCALE GENOMIC DNA]</scope>
</reference>
<organism evidence="6 7">
    <name type="scientific">Lepisosteus oculatus</name>
    <name type="common">Spotted gar</name>
    <dbReference type="NCBI Taxonomy" id="7918"/>
    <lineage>
        <taxon>Eukaryota</taxon>
        <taxon>Metazoa</taxon>
        <taxon>Chordata</taxon>
        <taxon>Craniata</taxon>
        <taxon>Vertebrata</taxon>
        <taxon>Euteleostomi</taxon>
        <taxon>Actinopterygii</taxon>
        <taxon>Neopterygii</taxon>
        <taxon>Holostei</taxon>
        <taxon>Semionotiformes</taxon>
        <taxon>Lepisosteidae</taxon>
        <taxon>Lepisosteus</taxon>
    </lineage>
</organism>
<proteinExistence type="predicted"/>